<feature type="domain" description="Streptococcal pilin isopeptide linkage" evidence="10">
    <location>
        <begin position="1585"/>
        <end position="1689"/>
    </location>
</feature>
<keyword evidence="8" id="KW-1133">Transmembrane helix</keyword>
<dbReference type="SUPFAM" id="SSF49478">
    <property type="entry name" value="Cna protein B-type domain"/>
    <property type="match status" value="1"/>
</dbReference>
<dbReference type="InterPro" id="IPR041033">
    <property type="entry name" value="SpaA_PFL_dom_1"/>
</dbReference>
<evidence type="ECO:0000259" key="11">
    <source>
        <dbReference type="Pfam" id="PF17802"/>
    </source>
</evidence>
<feature type="compositionally biased region" description="Basic and acidic residues" evidence="7">
    <location>
        <begin position="87"/>
        <end position="118"/>
    </location>
</feature>
<organism evidence="13 14">
    <name type="scientific">Streptococcus anginosus</name>
    <dbReference type="NCBI Taxonomy" id="1328"/>
    <lineage>
        <taxon>Bacteria</taxon>
        <taxon>Bacillati</taxon>
        <taxon>Bacillota</taxon>
        <taxon>Bacilli</taxon>
        <taxon>Lactobacillales</taxon>
        <taxon>Streptococcaceae</taxon>
        <taxon>Streptococcus</taxon>
        <taxon>Streptococcus anginosus group</taxon>
    </lineage>
</organism>
<evidence type="ECO:0000313" key="13">
    <source>
        <dbReference type="EMBL" id="PRT72699.1"/>
    </source>
</evidence>
<dbReference type="InterPro" id="IPR013783">
    <property type="entry name" value="Ig-like_fold"/>
</dbReference>
<evidence type="ECO:0000256" key="7">
    <source>
        <dbReference type="SAM" id="MobiDB-lite"/>
    </source>
</evidence>
<dbReference type="Pfam" id="PF17802">
    <property type="entry name" value="SpaA"/>
    <property type="match status" value="1"/>
</dbReference>
<dbReference type="PANTHER" id="PTHR36108:SF13">
    <property type="entry name" value="COLOSSIN-B-RELATED"/>
    <property type="match status" value="1"/>
</dbReference>
<dbReference type="NCBIfam" id="TIGR01167">
    <property type="entry name" value="LPXTG_anchor"/>
    <property type="match status" value="1"/>
</dbReference>
<evidence type="ECO:0000256" key="9">
    <source>
        <dbReference type="SAM" id="SignalP"/>
    </source>
</evidence>
<evidence type="ECO:0000259" key="10">
    <source>
        <dbReference type="Pfam" id="PF12892"/>
    </source>
</evidence>
<feature type="domain" description="Streptococcal pilin isopeptide linkage" evidence="10">
    <location>
        <begin position="662"/>
        <end position="774"/>
    </location>
</feature>
<feature type="domain" description="Streptococcal pilin isopeptide linkage" evidence="10">
    <location>
        <begin position="1133"/>
        <end position="1236"/>
    </location>
</feature>
<feature type="domain" description="Streptococcal pilin isopeptide linkage" evidence="10">
    <location>
        <begin position="1246"/>
        <end position="1350"/>
    </location>
</feature>
<evidence type="ECO:0000259" key="12">
    <source>
        <dbReference type="Pfam" id="PF17961"/>
    </source>
</evidence>
<keyword evidence="8" id="KW-0472">Membrane</keyword>
<feature type="domain" description="Streptococcal pilin isopeptide linkage" evidence="10">
    <location>
        <begin position="896"/>
        <end position="1010"/>
    </location>
</feature>
<dbReference type="EMBL" id="PVSZ01000002">
    <property type="protein sequence ID" value="PRT72699.1"/>
    <property type="molecule type" value="Genomic_DNA"/>
</dbReference>
<dbReference type="InterPro" id="IPR008966">
    <property type="entry name" value="Adhesion_dom_sf"/>
</dbReference>
<comment type="caution">
    <text evidence="13">The sequence shown here is derived from an EMBL/GenBank/DDBJ whole genome shotgun (WGS) entry which is preliminary data.</text>
</comment>
<dbReference type="InterPro" id="IPR038174">
    <property type="entry name" value="Strep_pil_link_sf"/>
</dbReference>
<dbReference type="GO" id="GO:0007155">
    <property type="term" value="P:cell adhesion"/>
    <property type="evidence" value="ECO:0007669"/>
    <property type="project" value="InterPro"/>
</dbReference>
<dbReference type="PANTHER" id="PTHR36108">
    <property type="entry name" value="COLOSSIN-B-RELATED"/>
    <property type="match status" value="1"/>
</dbReference>
<keyword evidence="6" id="KW-0572">Peptidoglycan-anchor</keyword>
<gene>
    <name evidence="13" type="ORF">C6A27_00730</name>
</gene>
<comment type="subcellular location">
    <subcellularLocation>
        <location evidence="1">Secreted</location>
        <location evidence="1">Cell wall</location>
        <topology evidence="1">Peptidoglycan-anchor</topology>
    </subcellularLocation>
</comment>
<feature type="compositionally biased region" description="Polar residues" evidence="7">
    <location>
        <begin position="62"/>
        <end position="86"/>
    </location>
</feature>
<dbReference type="Pfam" id="PF12892">
    <property type="entry name" value="FctA"/>
    <property type="match status" value="11"/>
</dbReference>
<evidence type="ECO:0000256" key="4">
    <source>
        <dbReference type="ARBA" id="ARBA00022525"/>
    </source>
</evidence>
<keyword evidence="3" id="KW-0134">Cell wall</keyword>
<reference evidence="13 14" key="1">
    <citation type="journal article" date="1993" name="J. Dent. Res.">
        <title>The isolation and characterization of milleri group streptococci from dental periapical abscesses.</title>
        <authorList>
            <person name="Fisher L.E."/>
            <person name="Russell R.R."/>
        </authorList>
    </citation>
    <scope>NUCLEOTIDE SEQUENCE [LARGE SCALE GENOMIC DNA]</scope>
    <source>
        <strain evidence="13 14">OUP21</strain>
    </source>
</reference>
<dbReference type="Gene3D" id="2.60.40.1280">
    <property type="match status" value="1"/>
</dbReference>
<feature type="domain" description="Streptococcal pilin isopeptide linkage" evidence="10">
    <location>
        <begin position="1472"/>
        <end position="1576"/>
    </location>
</feature>
<dbReference type="SUPFAM" id="SSF49401">
    <property type="entry name" value="Bacterial adhesins"/>
    <property type="match status" value="2"/>
</dbReference>
<dbReference type="InterPro" id="IPR022464">
    <property type="entry name" value="Strep_pil_isopept_link"/>
</dbReference>
<accession>A0A2T0G9G1</accession>
<feature type="region of interest" description="Disordered" evidence="7">
    <location>
        <begin position="34"/>
        <end position="142"/>
    </location>
</feature>
<feature type="domain" description="SDR-like Ig" evidence="12">
    <location>
        <begin position="166"/>
        <end position="263"/>
    </location>
</feature>
<dbReference type="Gene3D" id="2.60.40.3050">
    <property type="match status" value="11"/>
</dbReference>
<evidence type="ECO:0000256" key="8">
    <source>
        <dbReference type="SAM" id="Phobius"/>
    </source>
</evidence>
<feature type="chain" id="PRO_5015554169" evidence="9">
    <location>
        <begin position="30"/>
        <end position="1838"/>
    </location>
</feature>
<evidence type="ECO:0000256" key="6">
    <source>
        <dbReference type="ARBA" id="ARBA00023088"/>
    </source>
</evidence>
<evidence type="ECO:0000256" key="5">
    <source>
        <dbReference type="ARBA" id="ARBA00022729"/>
    </source>
</evidence>
<dbReference type="NCBIfam" id="TIGR03786">
    <property type="entry name" value="strep_pil_rpt"/>
    <property type="match status" value="11"/>
</dbReference>
<proteinExistence type="inferred from homology"/>
<feature type="signal peptide" evidence="9">
    <location>
        <begin position="1"/>
        <end position="29"/>
    </location>
</feature>
<feature type="domain" description="Streptococcal pilin isopeptide linkage" evidence="10">
    <location>
        <begin position="1019"/>
        <end position="1124"/>
    </location>
</feature>
<dbReference type="Gene3D" id="2.60.40.10">
    <property type="entry name" value="Immunoglobulins"/>
    <property type="match status" value="1"/>
</dbReference>
<keyword evidence="4" id="KW-0964">Secreted</keyword>
<dbReference type="Proteomes" id="UP000238573">
    <property type="component" value="Unassembled WGS sequence"/>
</dbReference>
<evidence type="ECO:0000313" key="14">
    <source>
        <dbReference type="Proteomes" id="UP000238573"/>
    </source>
</evidence>
<feature type="domain" description="Streptococcal pilin isopeptide linkage" evidence="10">
    <location>
        <begin position="783"/>
        <end position="887"/>
    </location>
</feature>
<dbReference type="Pfam" id="PF17961">
    <property type="entry name" value="Big_8"/>
    <property type="match status" value="1"/>
</dbReference>
<keyword evidence="5 9" id="KW-0732">Signal</keyword>
<evidence type="ECO:0000256" key="1">
    <source>
        <dbReference type="ARBA" id="ARBA00004168"/>
    </source>
</evidence>
<feature type="domain" description="SpaA-like prealbumin fold" evidence="11">
    <location>
        <begin position="441"/>
        <end position="514"/>
    </location>
</feature>
<comment type="similarity">
    <text evidence="2">Belongs to the serine-aspartate repeat-containing protein (SDr) family.</text>
</comment>
<evidence type="ECO:0000256" key="3">
    <source>
        <dbReference type="ARBA" id="ARBA00022512"/>
    </source>
</evidence>
<protein>
    <submittedName>
        <fullName evidence="13">Pilus assembly protein</fullName>
    </submittedName>
</protein>
<feature type="transmembrane region" description="Helical" evidence="8">
    <location>
        <begin position="1814"/>
        <end position="1834"/>
    </location>
</feature>
<dbReference type="InterPro" id="IPR041171">
    <property type="entry name" value="SDR_Ig"/>
</dbReference>
<feature type="domain" description="Streptococcal pilin isopeptide linkage" evidence="10">
    <location>
        <begin position="1359"/>
        <end position="1463"/>
    </location>
</feature>
<sequence>MIMIKKAMNLVGVALLLASTILSPVSAVAQTLSNQSSTVTTQSSPKTGTTEQPTSPTESTQKAADTSSSQGQQPATENKAEANSNEQENKPSTSKEETSQVKEDTSSQKASKVEEKSETQPGAPPAAKDTKDTQAAPKTKRAAKEIDAITQFSITDKDGKPLNKPLQQWEQFKIDGQFKLPNNDVHEGDYTTFKISENLVLVSTPNFDIKDKDGQVVARATIDPENRLLKLTYTKYVENKSDVSGSFYFYTYVNHHIVKEKKKVPLQITVNRNIVPIGEVEFGGLTPPSQKDLTKVGNFKPDNTITYDITVNQSGKEVPDAKVTDILKTPNISYVKDSFEIYKGKWVIKDNRWVLENKKTVTNQFNVEFLSDSEFSIKLGKINKDEGYHIKYKAKANYKLQSGEVVENVASLWSSQTKIIDSIAKTTYLEAGGSAEGYVYSITLHKKDETSGSSLAGAVFRVTRDRNGAVVGDFTTDSTGKVTIPNLLKDKYTIKEIKAPDGYQLTGKEIKVKPENFNSSKSYSLDISNKRQKVSATLQVNKKLVGRKLKAQEFEFDLVDNTEVSPTVGKILQTVKNNANGEVNFKSLEYTKAGTYEYFIRENKGSAPGVTYDQKFITVTVEVKEKSGKLEVSKVTYMTDGEEIKKPTFNNRYTPVKTSAKLEVKKVLTGRPLQEGEFEFELKDLQQNKKILETVKNTADGKVQFKELKYTKAGTYHYTISEKAGDVPGVEYEPNLISATVTVEDKGGKLEVTKITYSKAGEETKDPTFINQYTPGKTFARLEVNKILTGRQLQKDEFEFELKEDGKPDVLQTAKNDAQGKVQFQVINYDKAGEYHYTITEKNNGLTGVTYDSSKVKVTVKVTDDGKGKLRASVTYDGGKKTFKNTFTPKEITVPLQVTKALTGRNLQDDEFEFELYDGQNKLLQTVKNKADGTIPFKALKFTKTGLYNYLIKEKAGKVPGVDYDKQPIKVTIRVQQEEDGQLIYNIVYLGLDESGKNQISKQSFTNKYTAKGTDATFSVTKKLTGRALKDGEFSFDLKEDGKADVLQTKKNDKYGKVQFDAIKYQTVGTHKYTITEKNTGLGGVTYDTKTIKVTVEVTDNGKGQLVSKVTYENNDQTFNNTYSSQKVSAQLSVTKELTGRALNDQEFEFELVGSDDNVRQTKKNATDGRVTFDAIDYTKVGTYHYTIKEKDNGLGGVTYDKKEIKATVKVTDDGNGQLVAQVSYDTANPTFRNTYLAKETTATLEANKVLTGRELKANEFAFDLIDPNGKVVDTVKNAKDGKISFKELTFKTAGTYTYTIKEQAGALGGVKYDTKVIKATVTVTDDGKGQLHTTVAYENNQNTFTNTYSADKATATLSAKKLLEGRNLKEGEFEFELTGTDDQVRQTKTNAQDGSVTFDTIEYTKVGTYHYTITEKDTKLGGVKYDTKVIKATVTVTDDGQGRLVTKVSYEKDDQTFKNTYSAAKTNAQLSVKKALTGRALKDGEFEFELKGQDDKVTQSKKNAQDGSVTFDTIEYTKTGTYHYTITEKNIRLGGVTYDKKVIKATVTVTDNGQGQLVAQVAYEQNDQTFTNQYQAAPTDAQLSANKQLSGRDLKTGEFSFELKNDKDEVLETVTNDKDGKITFKKLTYTAVGTYQYTITEKDTKLGGVKYDTKVIKATVTVTDNGAGKLVATVSYDTKDRVFNNTYTADSVQATVEVTKKLVGRTLKANEFEFVLKDERGQVLQTKKNTADGSVNFDAFEYKTTGTYHYTIAEKDTKLQGITYDKKVIKVTVTVTDDGNGHLVAKVSYDKNIKTFENRYTPPKKGLPKTGTVIHTVAIFIGLIVLVGAVYLIKKKS</sequence>
<keyword evidence="8" id="KW-0812">Transmembrane</keyword>
<dbReference type="InterPro" id="IPR011252">
    <property type="entry name" value="Fibrogen-bd_dom1"/>
</dbReference>
<feature type="compositionally biased region" description="Low complexity" evidence="7">
    <location>
        <begin position="34"/>
        <end position="61"/>
    </location>
</feature>
<feature type="domain" description="Streptococcal pilin isopeptide linkage" evidence="10">
    <location>
        <begin position="538"/>
        <end position="654"/>
    </location>
</feature>
<evidence type="ECO:0000256" key="2">
    <source>
        <dbReference type="ARBA" id="ARBA00007257"/>
    </source>
</evidence>
<feature type="domain" description="Streptococcal pilin isopeptide linkage" evidence="10">
    <location>
        <begin position="1698"/>
        <end position="1802"/>
    </location>
</feature>
<name>A0A2T0G9G1_STRAP</name>